<sequence length="89" mass="9822">MSACGQSLAGVEKKAPPISLSNCRGGGWNSLFYSHESTPLPHTYPASRHVCEPPLCHHSFEHPVASMYCSVSLLLRGLWMYCSSLHEFT</sequence>
<dbReference type="AlphaFoldDB" id="A0A5B7HDI8"/>
<dbReference type="EMBL" id="VSRR010027196">
    <property type="protein sequence ID" value="MPC68056.1"/>
    <property type="molecule type" value="Genomic_DNA"/>
</dbReference>
<organism evidence="1 2">
    <name type="scientific">Portunus trituberculatus</name>
    <name type="common">Swimming crab</name>
    <name type="synonym">Neptunus trituberculatus</name>
    <dbReference type="NCBI Taxonomy" id="210409"/>
    <lineage>
        <taxon>Eukaryota</taxon>
        <taxon>Metazoa</taxon>
        <taxon>Ecdysozoa</taxon>
        <taxon>Arthropoda</taxon>
        <taxon>Crustacea</taxon>
        <taxon>Multicrustacea</taxon>
        <taxon>Malacostraca</taxon>
        <taxon>Eumalacostraca</taxon>
        <taxon>Eucarida</taxon>
        <taxon>Decapoda</taxon>
        <taxon>Pleocyemata</taxon>
        <taxon>Brachyura</taxon>
        <taxon>Eubrachyura</taxon>
        <taxon>Portunoidea</taxon>
        <taxon>Portunidae</taxon>
        <taxon>Portuninae</taxon>
        <taxon>Portunus</taxon>
    </lineage>
</organism>
<name>A0A5B7HDI8_PORTR</name>
<accession>A0A5B7HDI8</accession>
<keyword evidence="2" id="KW-1185">Reference proteome</keyword>
<protein>
    <submittedName>
        <fullName evidence="1">Uncharacterized protein</fullName>
    </submittedName>
</protein>
<evidence type="ECO:0000313" key="1">
    <source>
        <dbReference type="EMBL" id="MPC68056.1"/>
    </source>
</evidence>
<gene>
    <name evidence="1" type="ORF">E2C01_062246</name>
</gene>
<dbReference type="Proteomes" id="UP000324222">
    <property type="component" value="Unassembled WGS sequence"/>
</dbReference>
<reference evidence="1 2" key="1">
    <citation type="submission" date="2019-05" db="EMBL/GenBank/DDBJ databases">
        <title>Another draft genome of Portunus trituberculatus and its Hox gene families provides insights of decapod evolution.</title>
        <authorList>
            <person name="Jeong J.-H."/>
            <person name="Song I."/>
            <person name="Kim S."/>
            <person name="Choi T."/>
            <person name="Kim D."/>
            <person name="Ryu S."/>
            <person name="Kim W."/>
        </authorList>
    </citation>
    <scope>NUCLEOTIDE SEQUENCE [LARGE SCALE GENOMIC DNA]</scope>
    <source>
        <tissue evidence="1">Muscle</tissue>
    </source>
</reference>
<proteinExistence type="predicted"/>
<comment type="caution">
    <text evidence="1">The sequence shown here is derived from an EMBL/GenBank/DDBJ whole genome shotgun (WGS) entry which is preliminary data.</text>
</comment>
<evidence type="ECO:0000313" key="2">
    <source>
        <dbReference type="Proteomes" id="UP000324222"/>
    </source>
</evidence>